<sequence length="338" mass="38368">YRLSGCSFKYPSRVNVLKRVWFTKWNKYNPEDLKTDPVYAGRVSYSSQWKNYTLTIRDLRESDSAVYRFRFETNQKNFTGLPGVTLTVTALQVHVGRSSNSNWATLTCQSSCRLNYHSSYNWYKNGHKVSSRNKYWYSVNLNPSDSYSCAVRGYEDFSSPSVCLNVKYLLDAPKFASVLVLNNSHEIVEGSSVNLTCSSDANPAANYTWYKDKKPVNTEQQLTFSSIQSSDSGEYHCTAKNELGQRPSEVIFINIVEGSSVNLTCSSDANPAANYTWYKENKLLLHGPVGRYHLSSISSEDSGNYSCKAENLYGPAQSVTLYIDVECKYFSEQLRKHV</sequence>
<name>A0A3Q4GHM5_NEOBR</name>
<dbReference type="InterPro" id="IPR007110">
    <property type="entry name" value="Ig-like_dom"/>
</dbReference>
<reference evidence="2" key="1">
    <citation type="submission" date="2025-08" db="UniProtKB">
        <authorList>
            <consortium name="Ensembl"/>
        </authorList>
    </citation>
    <scope>IDENTIFICATION</scope>
</reference>
<evidence type="ECO:0000313" key="3">
    <source>
        <dbReference type="Proteomes" id="UP000261580"/>
    </source>
</evidence>
<feature type="domain" description="Ig-like" evidence="1">
    <location>
        <begin position="173"/>
        <end position="251"/>
    </location>
</feature>
<evidence type="ECO:0000313" key="2">
    <source>
        <dbReference type="Ensembl" id="ENSNBRP00000008710.1"/>
    </source>
</evidence>
<dbReference type="Proteomes" id="UP000261580">
    <property type="component" value="Unassembled WGS sequence"/>
</dbReference>
<accession>A0A3Q4GHM5</accession>
<dbReference type="GeneTree" id="ENSGT01010000222294"/>
<dbReference type="PROSITE" id="PS50835">
    <property type="entry name" value="IG_LIKE"/>
    <property type="match status" value="3"/>
</dbReference>
<evidence type="ECO:0000259" key="1">
    <source>
        <dbReference type="PROSITE" id="PS50835"/>
    </source>
</evidence>
<dbReference type="PANTHER" id="PTHR46013">
    <property type="entry name" value="VASCULAR CELL ADHESION MOLECULE 1"/>
    <property type="match status" value="1"/>
</dbReference>
<dbReference type="Pfam" id="PF13895">
    <property type="entry name" value="Ig_2"/>
    <property type="match status" value="2"/>
</dbReference>
<feature type="domain" description="Ig-like" evidence="1">
    <location>
        <begin position="82"/>
        <end position="165"/>
    </location>
</feature>
<feature type="domain" description="Ig-like" evidence="1">
    <location>
        <begin position="257"/>
        <end position="320"/>
    </location>
</feature>
<dbReference type="AlphaFoldDB" id="A0A3Q4GHM5"/>
<dbReference type="InterPro" id="IPR013783">
    <property type="entry name" value="Ig-like_fold"/>
</dbReference>
<organism evidence="2 3">
    <name type="scientific">Neolamprologus brichardi</name>
    <name type="common">Fairy cichlid</name>
    <name type="synonym">Lamprologus brichardi</name>
    <dbReference type="NCBI Taxonomy" id="32507"/>
    <lineage>
        <taxon>Eukaryota</taxon>
        <taxon>Metazoa</taxon>
        <taxon>Chordata</taxon>
        <taxon>Craniata</taxon>
        <taxon>Vertebrata</taxon>
        <taxon>Euteleostomi</taxon>
        <taxon>Actinopterygii</taxon>
        <taxon>Neopterygii</taxon>
        <taxon>Teleostei</taxon>
        <taxon>Neoteleostei</taxon>
        <taxon>Acanthomorphata</taxon>
        <taxon>Ovalentaria</taxon>
        <taxon>Cichlomorphae</taxon>
        <taxon>Cichliformes</taxon>
        <taxon>Cichlidae</taxon>
        <taxon>African cichlids</taxon>
        <taxon>Pseudocrenilabrinae</taxon>
        <taxon>Lamprologini</taxon>
        <taxon>Neolamprologus</taxon>
    </lineage>
</organism>
<keyword evidence="3" id="KW-1185">Reference proteome</keyword>
<dbReference type="STRING" id="32507.ENSNBRP00000008710"/>
<proteinExistence type="predicted"/>
<dbReference type="PANTHER" id="PTHR46013:SF4">
    <property type="entry name" value="B-CELL RECEPTOR CD22-RELATED"/>
    <property type="match status" value="1"/>
</dbReference>
<dbReference type="Gene3D" id="2.60.40.10">
    <property type="entry name" value="Immunoglobulins"/>
    <property type="match status" value="4"/>
</dbReference>
<dbReference type="Ensembl" id="ENSNBRT00000008963.1">
    <property type="protein sequence ID" value="ENSNBRP00000008710.1"/>
    <property type="gene ID" value="ENSNBRG00000006809.1"/>
</dbReference>
<dbReference type="InterPro" id="IPR003598">
    <property type="entry name" value="Ig_sub2"/>
</dbReference>
<dbReference type="CDD" id="cd00096">
    <property type="entry name" value="Ig"/>
    <property type="match status" value="2"/>
</dbReference>
<dbReference type="InterPro" id="IPR003599">
    <property type="entry name" value="Ig_sub"/>
</dbReference>
<reference evidence="2" key="2">
    <citation type="submission" date="2025-09" db="UniProtKB">
        <authorList>
            <consortium name="Ensembl"/>
        </authorList>
    </citation>
    <scope>IDENTIFICATION</scope>
</reference>
<dbReference type="OMA" id="WFKEKTL"/>
<dbReference type="InterPro" id="IPR036179">
    <property type="entry name" value="Ig-like_dom_sf"/>
</dbReference>
<dbReference type="Bgee" id="ENSNBRG00000006809">
    <property type="expression patterns" value="Expressed in mesonephros"/>
</dbReference>
<dbReference type="SMART" id="SM00408">
    <property type="entry name" value="IGc2"/>
    <property type="match status" value="2"/>
</dbReference>
<protein>
    <recommendedName>
        <fullName evidence="1">Ig-like domain-containing protein</fullName>
    </recommendedName>
</protein>
<dbReference type="SUPFAM" id="SSF48726">
    <property type="entry name" value="Immunoglobulin"/>
    <property type="match status" value="4"/>
</dbReference>
<dbReference type="SMART" id="SM00409">
    <property type="entry name" value="IG"/>
    <property type="match status" value="4"/>
</dbReference>